<dbReference type="InterPro" id="IPR050478">
    <property type="entry name" value="Ethylene_sulfur-biosynth"/>
</dbReference>
<evidence type="ECO:0000313" key="3">
    <source>
        <dbReference type="Proteomes" id="UP000002009"/>
    </source>
</evidence>
<dbReference type="KEGG" id="mis:MICPUN_61466"/>
<name>C1ECM1_MICCC</name>
<dbReference type="EMBL" id="CP001329">
    <property type="protein sequence ID" value="ACO65927.1"/>
    <property type="molecule type" value="Genomic_DNA"/>
</dbReference>
<evidence type="ECO:0000256" key="1">
    <source>
        <dbReference type="ARBA" id="ARBA00022898"/>
    </source>
</evidence>
<dbReference type="InParanoid" id="C1ECM1"/>
<dbReference type="STRING" id="296587.C1ECM1"/>
<dbReference type="OrthoDB" id="10599015at2759"/>
<evidence type="ECO:0000313" key="2">
    <source>
        <dbReference type="EMBL" id="ACO65927.1"/>
    </source>
</evidence>
<organism evidence="2 3">
    <name type="scientific">Micromonas commoda (strain RCC299 / NOUM17 / CCMP2709)</name>
    <name type="common">Picoplanktonic green alga</name>
    <dbReference type="NCBI Taxonomy" id="296587"/>
    <lineage>
        <taxon>Eukaryota</taxon>
        <taxon>Viridiplantae</taxon>
        <taxon>Chlorophyta</taxon>
        <taxon>Mamiellophyceae</taxon>
        <taxon>Mamiellales</taxon>
        <taxon>Mamiellaceae</taxon>
        <taxon>Micromonas</taxon>
    </lineage>
</organism>
<dbReference type="Proteomes" id="UP000002009">
    <property type="component" value="Chromosome 9"/>
</dbReference>
<keyword evidence="1" id="KW-0663">Pyridoxal phosphate</keyword>
<dbReference type="GO" id="GO:0008483">
    <property type="term" value="F:transaminase activity"/>
    <property type="evidence" value="ECO:0007669"/>
    <property type="project" value="TreeGrafter"/>
</dbReference>
<dbReference type="Gene3D" id="3.40.640.10">
    <property type="entry name" value="Type I PLP-dependent aspartate aminotransferase-like (Major domain)"/>
    <property type="match status" value="1"/>
</dbReference>
<accession>C1ECM1</accession>
<keyword evidence="3" id="KW-1185">Reference proteome</keyword>
<dbReference type="GO" id="GO:0006520">
    <property type="term" value="P:amino acid metabolic process"/>
    <property type="evidence" value="ECO:0007669"/>
    <property type="project" value="TreeGrafter"/>
</dbReference>
<dbReference type="InterPro" id="IPR015422">
    <property type="entry name" value="PyrdxlP-dep_Trfase_small"/>
</dbReference>
<reference evidence="2 3" key="1">
    <citation type="journal article" date="2009" name="Science">
        <title>Green evolution and dynamic adaptations revealed by genomes of the marine picoeukaryotes Micromonas.</title>
        <authorList>
            <person name="Worden A.Z."/>
            <person name="Lee J.H."/>
            <person name="Mock T."/>
            <person name="Rouze P."/>
            <person name="Simmons M.P."/>
            <person name="Aerts A.L."/>
            <person name="Allen A.E."/>
            <person name="Cuvelier M.L."/>
            <person name="Derelle E."/>
            <person name="Everett M.V."/>
            <person name="Foulon E."/>
            <person name="Grimwood J."/>
            <person name="Gundlach H."/>
            <person name="Henrissat B."/>
            <person name="Napoli C."/>
            <person name="McDonald S.M."/>
            <person name="Parker M.S."/>
            <person name="Rombauts S."/>
            <person name="Salamov A."/>
            <person name="Von Dassow P."/>
            <person name="Badger J.H."/>
            <person name="Coutinho P.M."/>
            <person name="Demir E."/>
            <person name="Dubchak I."/>
            <person name="Gentemann C."/>
            <person name="Eikrem W."/>
            <person name="Gready J.E."/>
            <person name="John U."/>
            <person name="Lanier W."/>
            <person name="Lindquist E.A."/>
            <person name="Lucas S."/>
            <person name="Mayer K.F."/>
            <person name="Moreau H."/>
            <person name="Not F."/>
            <person name="Otillar R."/>
            <person name="Panaud O."/>
            <person name="Pangilinan J."/>
            <person name="Paulsen I."/>
            <person name="Piegu B."/>
            <person name="Poliakov A."/>
            <person name="Robbens S."/>
            <person name="Schmutz J."/>
            <person name="Toulza E."/>
            <person name="Wyss T."/>
            <person name="Zelensky A."/>
            <person name="Zhou K."/>
            <person name="Armbrust E.V."/>
            <person name="Bhattacharya D."/>
            <person name="Goodenough U.W."/>
            <person name="Van de Peer Y."/>
            <person name="Grigoriev I.V."/>
        </authorList>
    </citation>
    <scope>NUCLEOTIDE SEQUENCE [LARGE SCALE GENOMIC DNA]</scope>
    <source>
        <strain evidence="3">RCC299 / NOUM17</strain>
    </source>
</reference>
<dbReference type="InterPro" id="IPR015424">
    <property type="entry name" value="PyrdxlP-dep_Trfase"/>
</dbReference>
<dbReference type="SUPFAM" id="SSF53383">
    <property type="entry name" value="PLP-dependent transferases"/>
    <property type="match status" value="1"/>
</dbReference>
<dbReference type="Gene3D" id="3.90.1150.10">
    <property type="entry name" value="Aspartate Aminotransferase, domain 1"/>
    <property type="match status" value="1"/>
</dbReference>
<dbReference type="PANTHER" id="PTHR43795:SF39">
    <property type="entry name" value="AMINOTRANSFERASE CLASS I_CLASSII DOMAIN-CONTAINING PROTEIN"/>
    <property type="match status" value="1"/>
</dbReference>
<gene>
    <name evidence="2" type="ORF">MICPUN_61466</name>
</gene>
<dbReference type="AlphaFoldDB" id="C1ECM1"/>
<dbReference type="PANTHER" id="PTHR43795">
    <property type="entry name" value="BIFUNCTIONAL ASPARTATE AMINOTRANSFERASE AND GLUTAMATE/ASPARTATE-PREPHENATE AMINOTRANSFERASE-RELATED"/>
    <property type="match status" value="1"/>
</dbReference>
<protein>
    <submittedName>
        <fullName evidence="2">Uncharacterized protein</fullName>
    </submittedName>
</protein>
<dbReference type="OMA" id="KANTCTH"/>
<proteinExistence type="predicted"/>
<sequence length="429" mass="44163">MEDVFEPIANPSGFVDLAMLDSRLLDGYDTSGTGLERKTPTSGIELRQCAAQMLVDGGHGAPWVPPSPGVQGWLSPEWVTILGAKSEAEAVESVVAGALAATTMKTGVLVVAPYRPAWPSPSGRLSHLAASDGSVTAANVLYVDPSAHGDDINAALDTGAETLRSSSGAEVGAVVLGNPSPATGVVASTGAILEVMRWCQSQDDVHVIADETGACGVYVSRGSISSSAVAGVAAAVAAGIGPTALTTNPNAKVTDDEDDEPAWGRKAGFISSSSLWRKANTCTHVVTSFGPAAGISRGKTTCLLVTRDDRVRSGAGSDPFANGLQALMGDGGTAAREAISYHNMLLRRRQMKVRTALDALGVATGPAAAVPTTRADGGGYVWIDLSEFCGGSFEKETRLWEELAMTYRVLIVPGGLCGAARPGYFRAAD</sequence>
<dbReference type="eggNOG" id="KOG0256">
    <property type="taxonomic scope" value="Eukaryota"/>
</dbReference>
<dbReference type="RefSeq" id="XP_002504669.1">
    <property type="nucleotide sequence ID" value="XM_002504623.1"/>
</dbReference>
<dbReference type="GeneID" id="8246214"/>
<dbReference type="InterPro" id="IPR015421">
    <property type="entry name" value="PyrdxlP-dep_Trfase_major"/>
</dbReference>